<dbReference type="InterPro" id="IPR036397">
    <property type="entry name" value="RNaseH_sf"/>
</dbReference>
<dbReference type="InterPro" id="IPR044730">
    <property type="entry name" value="RNase_H-like_dom_plant"/>
</dbReference>
<dbReference type="Proteomes" id="UP000239757">
    <property type="component" value="Unassembled WGS sequence"/>
</dbReference>
<proteinExistence type="predicted"/>
<evidence type="ECO:0008006" key="6">
    <source>
        <dbReference type="Google" id="ProtNLM"/>
    </source>
</evidence>
<dbReference type="InterPro" id="IPR025836">
    <property type="entry name" value="Zn_knuckle_CX2CX4HX4C"/>
</dbReference>
<dbReference type="GO" id="GO:0003676">
    <property type="term" value="F:nucleic acid binding"/>
    <property type="evidence" value="ECO:0007669"/>
    <property type="project" value="InterPro"/>
</dbReference>
<evidence type="ECO:0000259" key="3">
    <source>
        <dbReference type="Pfam" id="PF14392"/>
    </source>
</evidence>
<dbReference type="PANTHER" id="PTHR47074">
    <property type="entry name" value="BNAC02G40300D PROTEIN"/>
    <property type="match status" value="1"/>
</dbReference>
<protein>
    <recommendedName>
        <fullName evidence="6">CCHC-type domain-containing protein</fullName>
    </recommendedName>
</protein>
<accession>A0A2P5Y5H3</accession>
<evidence type="ECO:0000259" key="2">
    <source>
        <dbReference type="Pfam" id="PF13456"/>
    </source>
</evidence>
<dbReference type="GO" id="GO:0004523">
    <property type="term" value="F:RNA-DNA hybrid ribonuclease activity"/>
    <property type="evidence" value="ECO:0007669"/>
    <property type="project" value="InterPro"/>
</dbReference>
<feature type="domain" description="Zinc knuckle CX2CX4HX4C" evidence="3">
    <location>
        <begin position="150"/>
        <end position="196"/>
    </location>
</feature>
<sequence>MAGEEVSLLAEELIQLTVKSSLVKPRSSFSLLCSAWTNKQYNPNGFRAQVRSIWKTKRKFDIHMAGQNLFQAIMNGRPWLFKKQLIIFERLTEAIERNKVKLIYSSFWLRLNWCPPECHKKDLMHAIGSTFGGVLRLDINEESCRIQILLDARKPLRRGIFIAVWVTRKVWLPFKYDYLPNFYFGCGIMGHLAKDCVAVIKQGTEIGEGELPYSVALKTESKLVGRESLQLGMVDKKFMEQCLYTGEDDGQIPLPFSLIIDEGTRAKEELGNTLKAELLTVKFSDEVKMTKIQHDVAVREADMGSCFVESDGRKETEVVGTIFNTPEVGNRGTPKQSRWTRKGRTGPINDVQMVTTPCKRKLSTFEEELNGNLNNDISAKKKGRLESNEAKSSILEDIEDCLKALFHFEAWWLLESSFEKMVKDAWDSTQRPLLANLKELKQEISQWAQHDLFRSRGDQNPELILKGVARCINDETIVKLTLEYTANEVRGALKSMGPIKALDDDRFPAIFFQKYWHIVGTEVISFQNYWHIVGTEVSWNFIPTMVNLHQRRVAPNAICPRCRAGTETLRRVFVECPVNKNLHEGKDFLGKEAARYVRHYLGELDSINERQISDAQQNEKWKAPAQFTMKINFDAAFDNQNYPSASSIVVRNYKGEIKATKSYLHFRVAMAFEAEAIACYKAVLLGKDMGFSDILIEGDSKTIINKCMTQSRDRSQVNAYISNIQSKKDSFQNISFLFTPRSANQLAHIIATISFRKKEEIYLIGAVLEYASHQSELERPREPD</sequence>
<name>A0A2P5Y5H3_GOSBA</name>
<dbReference type="InterPro" id="IPR052929">
    <property type="entry name" value="RNase_H-like_EbsB-rel"/>
</dbReference>
<dbReference type="PANTHER" id="PTHR47074:SF61">
    <property type="entry name" value="RNASE H TYPE-1 DOMAIN-CONTAINING PROTEIN"/>
    <property type="match status" value="1"/>
</dbReference>
<dbReference type="SUPFAM" id="SSF53098">
    <property type="entry name" value="Ribonuclease H-like"/>
    <property type="match status" value="1"/>
</dbReference>
<dbReference type="InterPro" id="IPR012337">
    <property type="entry name" value="RNaseH-like_sf"/>
</dbReference>
<organism evidence="4 5">
    <name type="scientific">Gossypium barbadense</name>
    <name type="common">Sea Island cotton</name>
    <name type="synonym">Hibiscus barbadensis</name>
    <dbReference type="NCBI Taxonomy" id="3634"/>
    <lineage>
        <taxon>Eukaryota</taxon>
        <taxon>Viridiplantae</taxon>
        <taxon>Streptophyta</taxon>
        <taxon>Embryophyta</taxon>
        <taxon>Tracheophyta</taxon>
        <taxon>Spermatophyta</taxon>
        <taxon>Magnoliopsida</taxon>
        <taxon>eudicotyledons</taxon>
        <taxon>Gunneridae</taxon>
        <taxon>Pentapetalae</taxon>
        <taxon>rosids</taxon>
        <taxon>malvids</taxon>
        <taxon>Malvales</taxon>
        <taxon>Malvaceae</taxon>
        <taxon>Malvoideae</taxon>
        <taxon>Gossypium</taxon>
    </lineage>
</organism>
<feature type="region of interest" description="Disordered" evidence="1">
    <location>
        <begin position="327"/>
        <end position="348"/>
    </location>
</feature>
<dbReference type="Pfam" id="PF14392">
    <property type="entry name" value="zf-CCHC_4"/>
    <property type="match status" value="1"/>
</dbReference>
<dbReference type="Gene3D" id="3.30.420.10">
    <property type="entry name" value="Ribonuclease H-like superfamily/Ribonuclease H"/>
    <property type="match status" value="1"/>
</dbReference>
<dbReference type="CDD" id="cd06222">
    <property type="entry name" value="RNase_H_like"/>
    <property type="match status" value="1"/>
</dbReference>
<feature type="domain" description="RNase H type-1" evidence="2">
    <location>
        <begin position="632"/>
        <end position="752"/>
    </location>
</feature>
<gene>
    <name evidence="4" type="ORF">GOBAR_AA09801</name>
</gene>
<dbReference type="InterPro" id="IPR002156">
    <property type="entry name" value="RNaseH_domain"/>
</dbReference>
<evidence type="ECO:0000313" key="5">
    <source>
        <dbReference type="Proteomes" id="UP000239757"/>
    </source>
</evidence>
<dbReference type="EMBL" id="KZ663673">
    <property type="protein sequence ID" value="PPS10842.1"/>
    <property type="molecule type" value="Genomic_DNA"/>
</dbReference>
<evidence type="ECO:0000313" key="4">
    <source>
        <dbReference type="EMBL" id="PPS10842.1"/>
    </source>
</evidence>
<evidence type="ECO:0000256" key="1">
    <source>
        <dbReference type="SAM" id="MobiDB-lite"/>
    </source>
</evidence>
<dbReference type="Pfam" id="PF13456">
    <property type="entry name" value="RVT_3"/>
    <property type="match status" value="1"/>
</dbReference>
<reference evidence="4 5" key="1">
    <citation type="submission" date="2015-01" db="EMBL/GenBank/DDBJ databases">
        <title>Genome of allotetraploid Gossypium barbadense reveals genomic plasticity and fiber elongation in cotton evolution.</title>
        <authorList>
            <person name="Chen X."/>
            <person name="Liu X."/>
            <person name="Zhao B."/>
            <person name="Zheng H."/>
            <person name="Hu Y."/>
            <person name="Lu G."/>
            <person name="Yang C."/>
            <person name="Chen J."/>
            <person name="Shan C."/>
            <person name="Zhang L."/>
            <person name="Zhou Y."/>
            <person name="Wang L."/>
            <person name="Guo W."/>
            <person name="Bai Y."/>
            <person name="Ruan J."/>
            <person name="Shangguan X."/>
            <person name="Mao Y."/>
            <person name="Jiang J."/>
            <person name="Zhu Y."/>
            <person name="Lei J."/>
            <person name="Kang H."/>
            <person name="Chen S."/>
            <person name="He X."/>
            <person name="Wang R."/>
            <person name="Wang Y."/>
            <person name="Chen J."/>
            <person name="Wang L."/>
            <person name="Yu S."/>
            <person name="Wang B."/>
            <person name="Wei J."/>
            <person name="Song S."/>
            <person name="Lu X."/>
            <person name="Gao Z."/>
            <person name="Gu W."/>
            <person name="Deng X."/>
            <person name="Ma D."/>
            <person name="Wang S."/>
            <person name="Liang W."/>
            <person name="Fang L."/>
            <person name="Cai C."/>
            <person name="Zhu X."/>
            <person name="Zhou B."/>
            <person name="Zhang Y."/>
            <person name="Chen Z."/>
            <person name="Xu S."/>
            <person name="Zhu R."/>
            <person name="Wang S."/>
            <person name="Zhang T."/>
            <person name="Zhao G."/>
        </authorList>
    </citation>
    <scope>NUCLEOTIDE SEQUENCE [LARGE SCALE GENOMIC DNA]</scope>
    <source>
        <strain evidence="5">cv. Xinhai21</strain>
        <tissue evidence="4">Leaf</tissue>
    </source>
</reference>
<dbReference type="OrthoDB" id="1906820at2759"/>
<dbReference type="AlphaFoldDB" id="A0A2P5Y5H3"/>